<accession>C1N8I8</accession>
<evidence type="ECO:0000256" key="7">
    <source>
        <dbReference type="ARBA" id="ARBA00022946"/>
    </source>
</evidence>
<evidence type="ECO:0000256" key="2">
    <source>
        <dbReference type="ARBA" id="ARBA00004229"/>
    </source>
</evidence>
<dbReference type="PANTHER" id="PTHR31038">
    <property type="entry name" value="EXPRESSED PROTEIN-RELATED"/>
    <property type="match status" value="1"/>
</dbReference>
<evidence type="ECO:0000256" key="6">
    <source>
        <dbReference type="ARBA" id="ARBA00022692"/>
    </source>
</evidence>
<keyword evidence="5" id="KW-0934">Plastid</keyword>
<dbReference type="GO" id="GO:0099402">
    <property type="term" value="P:plant organ development"/>
    <property type="evidence" value="ECO:0007669"/>
    <property type="project" value="TreeGrafter"/>
</dbReference>
<dbReference type="Proteomes" id="UP000001876">
    <property type="component" value="Unassembled WGS sequence"/>
</dbReference>
<comment type="similarity">
    <text evidence="3">Belongs to the RETICULATA family.</text>
</comment>
<dbReference type="STRING" id="564608.C1N8I8"/>
<dbReference type="InterPro" id="IPR021825">
    <property type="entry name" value="RETICULATA-related"/>
</dbReference>
<keyword evidence="9" id="KW-0472">Membrane</keyword>
<sequence>MCSKNGATLPKDMADIADAEGVRVVVMKDFLRYTTSGPLAGFLAWLFAKYPAVRDRALADPWFLYKLAVEVLGDVGLAVAGEATSRNDASALDEAEARSISHWFPYDRVGVVNAFFLSDVVSSVFLNGAVLTMLSPAVTLGKTPGGRKALIVKSRIGGRLNHFMRLVFMAQPPGKMPASIFAKAGHRVIPYAWKWRGLALLAQGVRIAAVSGAIGFVGQGTSNAVCALRRKYWSGSYSKAYAETVRPESPPLLEPAVEWALFTGTDANWRQQAIIGVERVIEGAASGGGKVSSIVARASSAAIRIANNAWGGERFASRMRRMEDEVARRHGESP</sequence>
<evidence type="ECO:0000256" key="8">
    <source>
        <dbReference type="ARBA" id="ARBA00022989"/>
    </source>
</evidence>
<proteinExistence type="inferred from homology"/>
<keyword evidence="6" id="KW-0812">Transmembrane</keyword>
<evidence type="ECO:0000256" key="4">
    <source>
        <dbReference type="ARBA" id="ARBA00022528"/>
    </source>
</evidence>
<keyword evidence="11" id="KW-1185">Reference proteome</keyword>
<dbReference type="GO" id="GO:0009706">
    <property type="term" value="C:chloroplast inner membrane"/>
    <property type="evidence" value="ECO:0007669"/>
    <property type="project" value="TreeGrafter"/>
</dbReference>
<protein>
    <submittedName>
        <fullName evidence="10">Predicted protein</fullName>
    </submittedName>
</protein>
<dbReference type="OrthoDB" id="205639at2759"/>
<reference evidence="10 11" key="1">
    <citation type="journal article" date="2009" name="Science">
        <title>Green evolution and dynamic adaptations revealed by genomes of the marine picoeukaryotes Micromonas.</title>
        <authorList>
            <person name="Worden A.Z."/>
            <person name="Lee J.H."/>
            <person name="Mock T."/>
            <person name="Rouze P."/>
            <person name="Simmons M.P."/>
            <person name="Aerts A.L."/>
            <person name="Allen A.E."/>
            <person name="Cuvelier M.L."/>
            <person name="Derelle E."/>
            <person name="Everett M.V."/>
            <person name="Foulon E."/>
            <person name="Grimwood J."/>
            <person name="Gundlach H."/>
            <person name="Henrissat B."/>
            <person name="Napoli C."/>
            <person name="McDonald S.M."/>
            <person name="Parker M.S."/>
            <person name="Rombauts S."/>
            <person name="Salamov A."/>
            <person name="Von Dassow P."/>
            <person name="Badger J.H."/>
            <person name="Coutinho P.M."/>
            <person name="Demir E."/>
            <person name="Dubchak I."/>
            <person name="Gentemann C."/>
            <person name="Eikrem W."/>
            <person name="Gready J.E."/>
            <person name="John U."/>
            <person name="Lanier W."/>
            <person name="Lindquist E.A."/>
            <person name="Lucas S."/>
            <person name="Mayer K.F."/>
            <person name="Moreau H."/>
            <person name="Not F."/>
            <person name="Otillar R."/>
            <person name="Panaud O."/>
            <person name="Pangilinan J."/>
            <person name="Paulsen I."/>
            <person name="Piegu B."/>
            <person name="Poliakov A."/>
            <person name="Robbens S."/>
            <person name="Schmutz J."/>
            <person name="Toulza E."/>
            <person name="Wyss T."/>
            <person name="Zelensky A."/>
            <person name="Zhou K."/>
            <person name="Armbrust E.V."/>
            <person name="Bhattacharya D."/>
            <person name="Goodenough U.W."/>
            <person name="Van de Peer Y."/>
            <person name="Grigoriev I.V."/>
        </authorList>
    </citation>
    <scope>NUCLEOTIDE SEQUENCE [LARGE SCALE GENOMIC DNA]</scope>
    <source>
        <strain evidence="10 11">CCMP1545</strain>
    </source>
</reference>
<keyword evidence="8" id="KW-1133">Transmembrane helix</keyword>
<keyword evidence="7" id="KW-0809">Transit peptide</keyword>
<evidence type="ECO:0000256" key="1">
    <source>
        <dbReference type="ARBA" id="ARBA00004141"/>
    </source>
</evidence>
<dbReference type="Pfam" id="PF11891">
    <property type="entry name" value="RETICULATA-like"/>
    <property type="match status" value="1"/>
</dbReference>
<name>C1N8I8_MICPC</name>
<evidence type="ECO:0000256" key="5">
    <source>
        <dbReference type="ARBA" id="ARBA00022640"/>
    </source>
</evidence>
<dbReference type="RefSeq" id="XP_003064092.1">
    <property type="nucleotide sequence ID" value="XM_003064046.1"/>
</dbReference>
<evidence type="ECO:0000256" key="9">
    <source>
        <dbReference type="ARBA" id="ARBA00023136"/>
    </source>
</evidence>
<dbReference type="KEGG" id="mpp:MICPUCDRAFT_54101"/>
<comment type="subcellular location">
    <subcellularLocation>
        <location evidence="1">Membrane</location>
        <topology evidence="1">Multi-pass membrane protein</topology>
    </subcellularLocation>
    <subcellularLocation>
        <location evidence="2">Plastid</location>
        <location evidence="2">Chloroplast</location>
    </subcellularLocation>
</comment>
<dbReference type="EMBL" id="GG663750">
    <property type="protein sequence ID" value="EEH51714.1"/>
    <property type="molecule type" value="Genomic_DNA"/>
</dbReference>
<organism evidence="11">
    <name type="scientific">Micromonas pusilla (strain CCMP1545)</name>
    <name type="common">Picoplanktonic green alga</name>
    <dbReference type="NCBI Taxonomy" id="564608"/>
    <lineage>
        <taxon>Eukaryota</taxon>
        <taxon>Viridiplantae</taxon>
        <taxon>Chlorophyta</taxon>
        <taxon>Mamiellophyceae</taxon>
        <taxon>Mamiellales</taxon>
        <taxon>Mamiellaceae</taxon>
        <taxon>Micromonas</taxon>
    </lineage>
</organism>
<evidence type="ECO:0000313" key="10">
    <source>
        <dbReference type="EMBL" id="EEH51714.1"/>
    </source>
</evidence>
<gene>
    <name evidence="10" type="ORF">MICPUCDRAFT_54101</name>
</gene>
<dbReference type="GeneID" id="9689533"/>
<keyword evidence="4" id="KW-0150">Chloroplast</keyword>
<evidence type="ECO:0000256" key="3">
    <source>
        <dbReference type="ARBA" id="ARBA00010793"/>
    </source>
</evidence>
<dbReference type="AlphaFoldDB" id="C1N8I8"/>
<evidence type="ECO:0000313" key="11">
    <source>
        <dbReference type="Proteomes" id="UP000001876"/>
    </source>
</evidence>
<dbReference type="OMA" id="FSTLHCV"/>
<dbReference type="PANTHER" id="PTHR31038:SF10">
    <property type="entry name" value="OS04G0524400 PROTEIN"/>
    <property type="match status" value="1"/>
</dbReference>